<keyword evidence="2" id="KW-1185">Reference proteome</keyword>
<name>W5S9X4_9VIRU</name>
<protein>
    <submittedName>
        <fullName evidence="1">Uncharacterized protein</fullName>
    </submittedName>
</protein>
<evidence type="ECO:0000313" key="2">
    <source>
        <dbReference type="Proteomes" id="UP000202176"/>
    </source>
</evidence>
<dbReference type="OrthoDB" id="40860at10239"/>
<dbReference type="EMBL" id="KF740664">
    <property type="protein sequence ID" value="AHH01570.1"/>
    <property type="molecule type" value="Genomic_DNA"/>
</dbReference>
<sequence length="207" mass="23473">MEPLRENEVASLNWSSPFSFSGMVRIGTIGGGSCFFHAVFSAFYTPYIEGKIGRMPFSASEFISKIRNELSAEISPLDLQTLEGWQPDELELEQMKIYLSSSMPIDRRFFEYLSKKLSKDILILDGDVEDVLLLGDPNLLYLGSPRKSIVLLRISDHFEVVGIRENFSKGNPMLGFPNIRTEFESNDPFCKAILSRMKEKFSLASYS</sequence>
<dbReference type="RefSeq" id="YP_009000905.1">
    <property type="nucleotide sequence ID" value="NC_023423.1"/>
</dbReference>
<evidence type="ECO:0000313" key="1">
    <source>
        <dbReference type="EMBL" id="AHH01570.1"/>
    </source>
</evidence>
<dbReference type="KEGG" id="vg:18266031"/>
<organism evidence="1 2">
    <name type="scientific">Pithovirus sibericum</name>
    <dbReference type="NCBI Taxonomy" id="1450746"/>
    <lineage>
        <taxon>Viruses</taxon>
        <taxon>Pithoviruses</taxon>
        <taxon>Orthopithovirinae</taxon>
        <taxon>Alphapithovirus</taxon>
        <taxon>Alphapithovirus sibericum</taxon>
    </lineage>
</organism>
<dbReference type="Proteomes" id="UP000202176">
    <property type="component" value="Segment"/>
</dbReference>
<dbReference type="GeneID" id="18266031"/>
<proteinExistence type="predicted"/>
<accession>W5S9X4</accession>
<gene>
    <name evidence="1" type="ORF">pv_3</name>
</gene>
<reference evidence="1 2" key="1">
    <citation type="journal article" date="2014" name="Proc. Natl. Acad. Sci. U.S.A.">
        <title>Thirty-thousand-year-old distant relative of giant icosahedral DNA viruses with a pandoravirus morphology.</title>
        <authorList>
            <person name="Legendre M."/>
            <person name="Bartoli J."/>
            <person name="Shmakova L."/>
            <person name="Jeudy S."/>
            <person name="Labadie K."/>
            <person name="Adrait A."/>
            <person name="Lescot M."/>
            <person name="Poirot O."/>
            <person name="Bertaux L."/>
            <person name="Bruley C."/>
            <person name="Coute Y."/>
            <person name="Rivkina E."/>
            <person name="Abergel C."/>
            <person name="Claverie J.M."/>
        </authorList>
    </citation>
    <scope>NUCLEOTIDE SEQUENCE [LARGE SCALE GENOMIC DNA]</scope>
    <source>
        <strain evidence="1">P1084-T</strain>
    </source>
</reference>